<comment type="caution">
    <text evidence="1">The sequence shown here is derived from an EMBL/GenBank/DDBJ whole genome shotgun (WGS) entry which is preliminary data.</text>
</comment>
<dbReference type="Proteomes" id="UP000768646">
    <property type="component" value="Unassembled WGS sequence"/>
</dbReference>
<proteinExistence type="predicted"/>
<evidence type="ECO:0000313" key="1">
    <source>
        <dbReference type="EMBL" id="KAG4305262.1"/>
    </source>
</evidence>
<protein>
    <submittedName>
        <fullName evidence="1">Uncharacterized protein</fullName>
    </submittedName>
</protein>
<dbReference type="EMBL" id="JABTEG010000004">
    <property type="protein sequence ID" value="KAG4305262.1"/>
    <property type="molecule type" value="Genomic_DNA"/>
</dbReference>
<accession>A0ACB7CFI1</accession>
<evidence type="ECO:0000313" key="2">
    <source>
        <dbReference type="Proteomes" id="UP000768646"/>
    </source>
</evidence>
<gene>
    <name evidence="1" type="ORF">PORY_001432</name>
</gene>
<keyword evidence="2" id="KW-1185">Reference proteome</keyword>
<organism evidence="1 2">
    <name type="scientific">Pneumocystis oryctolagi</name>
    <dbReference type="NCBI Taxonomy" id="42067"/>
    <lineage>
        <taxon>Eukaryota</taxon>
        <taxon>Fungi</taxon>
        <taxon>Dikarya</taxon>
        <taxon>Ascomycota</taxon>
        <taxon>Taphrinomycotina</taxon>
        <taxon>Pneumocystomycetes</taxon>
        <taxon>Pneumocystaceae</taxon>
        <taxon>Pneumocystis</taxon>
    </lineage>
</organism>
<name>A0ACB7CFI1_9ASCO</name>
<reference evidence="1 2" key="1">
    <citation type="journal article" date="2021" name="Commun. Biol.">
        <title>Genomic insights into the host specific adaptation of the Pneumocystis genus.</title>
        <authorList>
            <person name="Cisse O.H."/>
            <person name="Ma L."/>
            <person name="Dekker J.P."/>
            <person name="Khil P.P."/>
            <person name="Youn J.-H."/>
            <person name="Brenchley J.M."/>
            <person name="Blair R."/>
            <person name="Pahar B."/>
            <person name="Chabe M."/>
            <person name="Van Rompay K.K.A."/>
            <person name="Keesler R."/>
            <person name="Sukura A."/>
            <person name="Hirsch V."/>
            <person name="Kutty G."/>
            <person name="Liu Y."/>
            <person name="Peng L."/>
            <person name="Chen J."/>
            <person name="Song J."/>
            <person name="Weissenbacher-Lang C."/>
            <person name="Xu J."/>
            <person name="Upham N.S."/>
            <person name="Stajich J.E."/>
            <person name="Cuomo C.A."/>
            <person name="Cushion M.T."/>
            <person name="Kovacs J.A."/>
        </authorList>
    </citation>
    <scope>NUCLEOTIDE SEQUENCE [LARGE SCALE GENOMIC DNA]</scope>
    <source>
        <strain evidence="1 2">RABM</strain>
    </source>
</reference>
<sequence length="131" mass="15361">MTVKNNFQKNEILSSPSKDSNNDDLFSFETIIAKLKSKSHERKKKKHNEIQTMYLKDINSIETQLKSIITKNKTKITKQNSQKIEQLKHLLKRKKENEQMLLKEVEAIEIIFDNVKTNLSANLEKSNLPYN</sequence>